<dbReference type="SUPFAM" id="SSF53474">
    <property type="entry name" value="alpha/beta-Hydrolases"/>
    <property type="match status" value="1"/>
</dbReference>
<sequence length="546" mass="58635">MKRKVRMVAAVLLVLVLAMPAGIGYGANPDSTGTVQPMGGKGGSCGKAPGTWYLGEAPANPDPAKPPLVFVQGLNGCSVHWSGRTQYYGNNDMASLAREHGYRTAFVDLHDSGGSAASQWDNGRMLAGLLRQIHDHFGQRVNVVAHSKGGIDTQAALVHYGAHPYVGRVVTLGSPHHGSHLADLAHSTWAGWLAELLGARSAGSESLQTANMRQFRSVTDSHANAGRNSYYTTAGTSWGPLFSALWAGGAYLAVHGKNDGMVNVWSASLPNGHHLFTTNLDHDNIRLGRTALHRIDEILSTAAPASQPVMAGMDEVAASAEAVPDRGDHWVRGGPLAAGEKQEMNVTVTEATEAAIFTLMTSGNNVKVELTSPSGKTYDNRSDVYGKSEEKEIFQDAVVQAFRIDAPEAGTWTIRLASQDEDAYLLTGTFLAPQTVSLNVTSQPETGSEVPLSLEIMETDKLNVKDLKVDVQVTTPSSQKKMKSASHRNRLKAVSKESAFKGELPKLTEPGVYNLTLDVKGTDVQGQPFERTVIRSIYVEDQDQKR</sequence>
<evidence type="ECO:0000313" key="3">
    <source>
        <dbReference type="EMBL" id="MDR6225900.1"/>
    </source>
</evidence>
<protein>
    <submittedName>
        <fullName evidence="3">Pimeloyl-ACP methyl ester carboxylesterase</fullName>
    </submittedName>
</protein>
<evidence type="ECO:0000259" key="2">
    <source>
        <dbReference type="Pfam" id="PF00561"/>
    </source>
</evidence>
<dbReference type="Proteomes" id="UP001185012">
    <property type="component" value="Unassembled WGS sequence"/>
</dbReference>
<comment type="caution">
    <text evidence="3">The sequence shown here is derived from an EMBL/GenBank/DDBJ whole genome shotgun (WGS) entry which is preliminary data.</text>
</comment>
<dbReference type="PANTHER" id="PTHR37946">
    <property type="entry name" value="SLL1969 PROTEIN"/>
    <property type="match status" value="1"/>
</dbReference>
<dbReference type="EMBL" id="JAVDQG010000004">
    <property type="protein sequence ID" value="MDR6225900.1"/>
    <property type="molecule type" value="Genomic_DNA"/>
</dbReference>
<name>A0ABU1IM98_9BACL</name>
<accession>A0ABU1IM98</accession>
<evidence type="ECO:0000256" key="1">
    <source>
        <dbReference type="SAM" id="SignalP"/>
    </source>
</evidence>
<keyword evidence="4" id="KW-1185">Reference proteome</keyword>
<organism evidence="3 4">
    <name type="scientific">Desmospora profundinema</name>
    <dbReference type="NCBI Taxonomy" id="1571184"/>
    <lineage>
        <taxon>Bacteria</taxon>
        <taxon>Bacillati</taxon>
        <taxon>Bacillota</taxon>
        <taxon>Bacilli</taxon>
        <taxon>Bacillales</taxon>
        <taxon>Thermoactinomycetaceae</taxon>
        <taxon>Desmospora</taxon>
    </lineage>
</organism>
<feature type="chain" id="PRO_5045803256" evidence="1">
    <location>
        <begin position="24"/>
        <end position="546"/>
    </location>
</feature>
<evidence type="ECO:0000313" key="4">
    <source>
        <dbReference type="Proteomes" id="UP001185012"/>
    </source>
</evidence>
<dbReference type="PANTHER" id="PTHR37946:SF1">
    <property type="entry name" value="SLL1969 PROTEIN"/>
    <property type="match status" value="1"/>
</dbReference>
<dbReference type="RefSeq" id="WP_309865100.1">
    <property type="nucleotide sequence ID" value="NZ_JAVDQG010000004.1"/>
</dbReference>
<gene>
    <name evidence="3" type="ORF">JOE21_001906</name>
</gene>
<proteinExistence type="predicted"/>
<dbReference type="InterPro" id="IPR029058">
    <property type="entry name" value="AB_hydrolase_fold"/>
</dbReference>
<dbReference type="Pfam" id="PF00561">
    <property type="entry name" value="Abhydrolase_1"/>
    <property type="match status" value="1"/>
</dbReference>
<keyword evidence="1" id="KW-0732">Signal</keyword>
<reference evidence="3 4" key="1">
    <citation type="submission" date="2023-07" db="EMBL/GenBank/DDBJ databases">
        <title>Genomic Encyclopedia of Type Strains, Phase IV (KMG-IV): sequencing the most valuable type-strain genomes for metagenomic binning, comparative biology and taxonomic classification.</title>
        <authorList>
            <person name="Goeker M."/>
        </authorList>
    </citation>
    <scope>NUCLEOTIDE SEQUENCE [LARGE SCALE GENOMIC DNA]</scope>
    <source>
        <strain evidence="3 4">DSM 45903</strain>
    </source>
</reference>
<feature type="signal peptide" evidence="1">
    <location>
        <begin position="1"/>
        <end position="23"/>
    </location>
</feature>
<dbReference type="InterPro" id="IPR000073">
    <property type="entry name" value="AB_hydrolase_1"/>
</dbReference>
<dbReference type="Gene3D" id="3.40.50.1820">
    <property type="entry name" value="alpha/beta hydrolase"/>
    <property type="match status" value="1"/>
</dbReference>
<feature type="domain" description="AB hydrolase-1" evidence="2">
    <location>
        <begin position="66"/>
        <end position="212"/>
    </location>
</feature>